<evidence type="ECO:0000256" key="3">
    <source>
        <dbReference type="ARBA" id="ARBA00005464"/>
    </source>
</evidence>
<evidence type="ECO:0000259" key="13">
    <source>
        <dbReference type="PROSITE" id="PS50059"/>
    </source>
</evidence>
<name>A0A930DNC5_9FIRM</name>
<dbReference type="SUPFAM" id="SSF109998">
    <property type="entry name" value="Triger factor/SurA peptide-binding domain-like"/>
    <property type="match status" value="1"/>
</dbReference>
<feature type="region of interest" description="Disordered" evidence="11">
    <location>
        <begin position="26"/>
        <end position="71"/>
    </location>
</feature>
<keyword evidence="5 10" id="KW-0697">Rotamase</keyword>
<dbReference type="PROSITE" id="PS51257">
    <property type="entry name" value="PROKAR_LIPOPROTEIN"/>
    <property type="match status" value="1"/>
</dbReference>
<evidence type="ECO:0000256" key="7">
    <source>
        <dbReference type="ARBA" id="ARBA00023235"/>
    </source>
</evidence>
<dbReference type="GO" id="GO:0003755">
    <property type="term" value="F:peptidyl-prolyl cis-trans isomerase activity"/>
    <property type="evidence" value="ECO:0007669"/>
    <property type="project" value="UniProtKB-KW"/>
</dbReference>
<keyword evidence="4" id="KW-0132">Cell division</keyword>
<feature type="domain" description="PPIase FKBP-type" evidence="13">
    <location>
        <begin position="123"/>
        <end position="205"/>
    </location>
</feature>
<dbReference type="InterPro" id="IPR027304">
    <property type="entry name" value="Trigger_fact/SurA_dom_sf"/>
</dbReference>
<dbReference type="Proteomes" id="UP000709351">
    <property type="component" value="Unassembled WGS sequence"/>
</dbReference>
<sequence>MRNKKIFAVAAIMAMAVFAAACGKKAEDSTKASTASESEISETDKASPSTLTEDSPEIKELESMTVPEEPKVSEMGKITLPDLSTISVTVAPMENVTQEEVDNAINQTLEENLTTVDEAAKEGDTVNIDYSGSIDGVKFDGGTAEKQDLKLGSGRFIPGFEDQLIGKKAGEKVTVKVTFPKEYGNTDLAGKDAEFEVTVNAVKRQAELTDEWVKNYAGTTAETVESYRDQIREQLQNRKEFAYHSEIQDQAIQQISDKTEVELSKKFLEYAKAYILHAQLNQYKQYGMSAADVINMSGKTVEQFKEDAYANAEAYAKQLFIMRKLADEQNIRATDALLDSLAEAESSLTGEETNRVKLIEQYGKELVEEAAIRNAVMEYVESKIKVTEQEVPYETQMDIGKDAGNSTKETSASTTEAASTETETKKN</sequence>
<dbReference type="InterPro" id="IPR046357">
    <property type="entry name" value="PPIase_dom_sf"/>
</dbReference>
<evidence type="ECO:0000256" key="9">
    <source>
        <dbReference type="ARBA" id="ARBA00024849"/>
    </source>
</evidence>
<evidence type="ECO:0000256" key="11">
    <source>
        <dbReference type="SAM" id="MobiDB-lite"/>
    </source>
</evidence>
<feature type="region of interest" description="Disordered" evidence="11">
    <location>
        <begin position="393"/>
        <end position="427"/>
    </location>
</feature>
<keyword evidence="7 10" id="KW-0413">Isomerase</keyword>
<keyword evidence="12" id="KW-0732">Signal</keyword>
<evidence type="ECO:0000256" key="5">
    <source>
        <dbReference type="ARBA" id="ARBA00023110"/>
    </source>
</evidence>
<dbReference type="Gene3D" id="1.10.3120.10">
    <property type="entry name" value="Trigger factor, C-terminal domain"/>
    <property type="match status" value="1"/>
</dbReference>
<dbReference type="FunFam" id="3.10.50.40:FF:000001">
    <property type="entry name" value="Trigger factor"/>
    <property type="match status" value="1"/>
</dbReference>
<feature type="compositionally biased region" description="Basic and acidic residues" evidence="11">
    <location>
        <begin position="56"/>
        <end position="71"/>
    </location>
</feature>
<keyword evidence="6" id="KW-0143">Chaperone</keyword>
<evidence type="ECO:0000313" key="15">
    <source>
        <dbReference type="Proteomes" id="UP000709351"/>
    </source>
</evidence>
<evidence type="ECO:0000256" key="1">
    <source>
        <dbReference type="ARBA" id="ARBA00000971"/>
    </source>
</evidence>
<comment type="catalytic activity">
    <reaction evidence="1 10">
        <text>[protein]-peptidylproline (omega=180) = [protein]-peptidylproline (omega=0)</text>
        <dbReference type="Rhea" id="RHEA:16237"/>
        <dbReference type="Rhea" id="RHEA-COMP:10747"/>
        <dbReference type="Rhea" id="RHEA-COMP:10748"/>
        <dbReference type="ChEBI" id="CHEBI:83833"/>
        <dbReference type="ChEBI" id="CHEBI:83834"/>
        <dbReference type="EC" id="5.2.1.8"/>
    </reaction>
</comment>
<dbReference type="NCBIfam" id="TIGR00115">
    <property type="entry name" value="tig"/>
    <property type="match status" value="1"/>
</dbReference>
<reference evidence="14" key="1">
    <citation type="submission" date="2020-04" db="EMBL/GenBank/DDBJ databases">
        <title>Deep metagenomics examines the oral microbiome during advanced dental caries in children, revealing novel taxa and co-occurrences with host molecules.</title>
        <authorList>
            <person name="Baker J.L."/>
            <person name="Morton J.T."/>
            <person name="Dinis M."/>
            <person name="Alvarez R."/>
            <person name="Tran N.C."/>
            <person name="Knight R."/>
            <person name="Edlund A."/>
        </authorList>
    </citation>
    <scope>NUCLEOTIDE SEQUENCE</scope>
    <source>
        <strain evidence="14">JCVI_24_bin.2</strain>
    </source>
</reference>
<evidence type="ECO:0000256" key="12">
    <source>
        <dbReference type="SAM" id="SignalP"/>
    </source>
</evidence>
<accession>A0A930DNC5</accession>
<comment type="caution">
    <text evidence="14">The sequence shown here is derived from an EMBL/GenBank/DDBJ whole genome shotgun (WGS) entry which is preliminary data.</text>
</comment>
<comment type="subcellular location">
    <subcellularLocation>
        <location evidence="2">Cytoplasm</location>
    </subcellularLocation>
</comment>
<dbReference type="Gene3D" id="3.10.50.40">
    <property type="match status" value="1"/>
</dbReference>
<evidence type="ECO:0000256" key="10">
    <source>
        <dbReference type="PROSITE-ProRule" id="PRU00277"/>
    </source>
</evidence>
<protein>
    <recommendedName>
        <fullName evidence="10">peptidylprolyl isomerase</fullName>
        <ecNumber evidence="10">5.2.1.8</ecNumber>
    </recommendedName>
</protein>
<evidence type="ECO:0000256" key="8">
    <source>
        <dbReference type="ARBA" id="ARBA00023306"/>
    </source>
</evidence>
<dbReference type="SUPFAM" id="SSF54534">
    <property type="entry name" value="FKBP-like"/>
    <property type="match status" value="1"/>
</dbReference>
<dbReference type="InterPro" id="IPR037041">
    <property type="entry name" value="Trigger_fac_C_sf"/>
</dbReference>
<dbReference type="GO" id="GO:0006457">
    <property type="term" value="P:protein folding"/>
    <property type="evidence" value="ECO:0007669"/>
    <property type="project" value="InterPro"/>
</dbReference>
<dbReference type="AlphaFoldDB" id="A0A930DNC5"/>
<dbReference type="GO" id="GO:0005737">
    <property type="term" value="C:cytoplasm"/>
    <property type="evidence" value="ECO:0007669"/>
    <property type="project" value="UniProtKB-SubCell"/>
</dbReference>
<dbReference type="GO" id="GO:0051301">
    <property type="term" value="P:cell division"/>
    <property type="evidence" value="ECO:0007669"/>
    <property type="project" value="UniProtKB-KW"/>
</dbReference>
<dbReference type="Pfam" id="PF05698">
    <property type="entry name" value="Trigger_C"/>
    <property type="match status" value="1"/>
</dbReference>
<dbReference type="GO" id="GO:0015031">
    <property type="term" value="P:protein transport"/>
    <property type="evidence" value="ECO:0007669"/>
    <property type="project" value="InterPro"/>
</dbReference>
<gene>
    <name evidence="14" type="primary">tig</name>
    <name evidence="14" type="ORF">HXM93_01250</name>
</gene>
<dbReference type="PROSITE" id="PS50059">
    <property type="entry name" value="FKBP_PPIASE"/>
    <property type="match status" value="1"/>
</dbReference>
<organism evidence="14 15">
    <name type="scientific">Oribacterium parvum</name>
    <dbReference type="NCBI Taxonomy" id="1501329"/>
    <lineage>
        <taxon>Bacteria</taxon>
        <taxon>Bacillati</taxon>
        <taxon>Bacillota</taxon>
        <taxon>Clostridia</taxon>
        <taxon>Lachnospirales</taxon>
        <taxon>Lachnospiraceae</taxon>
        <taxon>Oribacterium</taxon>
    </lineage>
</organism>
<feature type="compositionally biased region" description="Low complexity" evidence="11">
    <location>
        <begin position="406"/>
        <end position="421"/>
    </location>
</feature>
<dbReference type="InterPro" id="IPR001179">
    <property type="entry name" value="PPIase_FKBP_dom"/>
</dbReference>
<comment type="function">
    <text evidence="9">Involved in protein export. Acts as a chaperone by maintaining the newly synthesized protein in an open conformation. Functions as a peptidyl-prolyl cis-trans isomerase.</text>
</comment>
<keyword evidence="8" id="KW-0131">Cell cycle</keyword>
<evidence type="ECO:0000256" key="6">
    <source>
        <dbReference type="ARBA" id="ARBA00023186"/>
    </source>
</evidence>
<comment type="similarity">
    <text evidence="3">Belongs to the FKBP-type PPIase family. Tig subfamily.</text>
</comment>
<evidence type="ECO:0000256" key="4">
    <source>
        <dbReference type="ARBA" id="ARBA00022618"/>
    </source>
</evidence>
<dbReference type="InterPro" id="IPR008880">
    <property type="entry name" value="Trigger_fac_C"/>
</dbReference>
<evidence type="ECO:0000313" key="14">
    <source>
        <dbReference type="EMBL" id="MBF1283149.1"/>
    </source>
</evidence>
<dbReference type="EC" id="5.2.1.8" evidence="10"/>
<feature type="signal peptide" evidence="12">
    <location>
        <begin position="1"/>
        <end position="21"/>
    </location>
</feature>
<dbReference type="InterPro" id="IPR005215">
    <property type="entry name" value="Trig_fac"/>
</dbReference>
<dbReference type="Pfam" id="PF00254">
    <property type="entry name" value="FKBP_C"/>
    <property type="match status" value="1"/>
</dbReference>
<feature type="chain" id="PRO_5039501913" description="peptidylprolyl isomerase" evidence="12">
    <location>
        <begin position="22"/>
        <end position="427"/>
    </location>
</feature>
<dbReference type="EMBL" id="JABZRD010000044">
    <property type="protein sequence ID" value="MBF1283149.1"/>
    <property type="molecule type" value="Genomic_DNA"/>
</dbReference>
<proteinExistence type="inferred from homology"/>
<evidence type="ECO:0000256" key="2">
    <source>
        <dbReference type="ARBA" id="ARBA00004496"/>
    </source>
</evidence>